<evidence type="ECO:0000313" key="2">
    <source>
        <dbReference type="EMBL" id="MED1201558.1"/>
    </source>
</evidence>
<evidence type="ECO:0000313" key="3">
    <source>
        <dbReference type="Proteomes" id="UP001341444"/>
    </source>
</evidence>
<keyword evidence="3" id="KW-1185">Reference proteome</keyword>
<accession>A0ABU6MAV2</accession>
<dbReference type="Gene3D" id="3.40.50.300">
    <property type="entry name" value="P-loop containing nucleotide triphosphate hydrolases"/>
    <property type="match status" value="1"/>
</dbReference>
<dbReference type="CDD" id="cd03116">
    <property type="entry name" value="MobB"/>
    <property type="match status" value="1"/>
</dbReference>
<dbReference type="NCBIfam" id="TIGR00176">
    <property type="entry name" value="mobB"/>
    <property type="match status" value="1"/>
</dbReference>
<proteinExistence type="predicted"/>
<dbReference type="InterPro" id="IPR052539">
    <property type="entry name" value="MGD_biosynthesis_adapter"/>
</dbReference>
<dbReference type="EMBL" id="JARMAB010000002">
    <property type="protein sequence ID" value="MED1201558.1"/>
    <property type="molecule type" value="Genomic_DNA"/>
</dbReference>
<dbReference type="InterPro" id="IPR004435">
    <property type="entry name" value="MobB_dom"/>
</dbReference>
<organism evidence="2 3">
    <name type="scientific">Heyndrickxia acidicola</name>
    <dbReference type="NCBI Taxonomy" id="209389"/>
    <lineage>
        <taxon>Bacteria</taxon>
        <taxon>Bacillati</taxon>
        <taxon>Bacillota</taxon>
        <taxon>Bacilli</taxon>
        <taxon>Bacillales</taxon>
        <taxon>Bacillaceae</taxon>
        <taxon>Heyndrickxia</taxon>
    </lineage>
</organism>
<reference evidence="2 3" key="1">
    <citation type="submission" date="2023-03" db="EMBL/GenBank/DDBJ databases">
        <title>Bacillus Genome Sequencing.</title>
        <authorList>
            <person name="Dunlap C."/>
        </authorList>
    </citation>
    <scope>NUCLEOTIDE SEQUENCE [LARGE SCALE GENOMIC DNA]</scope>
    <source>
        <strain evidence="2 3">B-23453</strain>
    </source>
</reference>
<protein>
    <submittedName>
        <fullName evidence="2">Molybdopterin-guanine dinucleotide biosynthesis protein B</fullName>
    </submittedName>
</protein>
<comment type="caution">
    <text evidence="2">The sequence shown here is derived from an EMBL/GenBank/DDBJ whole genome shotgun (WGS) entry which is preliminary data.</text>
</comment>
<dbReference type="Proteomes" id="UP001341444">
    <property type="component" value="Unassembled WGS sequence"/>
</dbReference>
<sequence length="171" mass="19263">MEGKTKILQIVGYQNSGKTTLIQKILQMGSRIGFQMGTIKHHGHGGAPDTAVSKKDTQRHQEAGAMLTAVEGNGDLMLSWGKDNWTIDKILDVYAQFNLDIILIEGYKNAALPKVVLIREHEDEVLLSALNNIKAVISWYPLISKGAYPIFFIKEEEKILNWFYEDMLESL</sequence>
<feature type="domain" description="Molybdopterin-guanine dinucleotide biosynthesis protein B (MobB)" evidence="1">
    <location>
        <begin position="7"/>
        <end position="139"/>
    </location>
</feature>
<dbReference type="PANTHER" id="PTHR40072:SF1">
    <property type="entry name" value="MOLYBDOPTERIN-GUANINE DINUCLEOTIDE BIOSYNTHESIS ADAPTER PROTEIN"/>
    <property type="match status" value="1"/>
</dbReference>
<dbReference type="PANTHER" id="PTHR40072">
    <property type="entry name" value="MOLYBDOPTERIN-GUANINE DINUCLEOTIDE BIOSYNTHESIS ADAPTER PROTEIN-RELATED"/>
    <property type="match status" value="1"/>
</dbReference>
<dbReference type="Pfam" id="PF03205">
    <property type="entry name" value="MobB"/>
    <property type="match status" value="1"/>
</dbReference>
<gene>
    <name evidence="2" type="primary">mobB</name>
    <name evidence="2" type="ORF">P4T90_00465</name>
</gene>
<evidence type="ECO:0000259" key="1">
    <source>
        <dbReference type="Pfam" id="PF03205"/>
    </source>
</evidence>
<name>A0ABU6MAV2_9BACI</name>
<dbReference type="InterPro" id="IPR027417">
    <property type="entry name" value="P-loop_NTPase"/>
</dbReference>
<dbReference type="RefSeq" id="WP_066263213.1">
    <property type="nucleotide sequence ID" value="NZ_JARMAB010000002.1"/>
</dbReference>
<dbReference type="SUPFAM" id="SSF52540">
    <property type="entry name" value="P-loop containing nucleoside triphosphate hydrolases"/>
    <property type="match status" value="1"/>
</dbReference>